<dbReference type="EMBL" id="JAJATW010000018">
    <property type="protein sequence ID" value="MCB5162526.1"/>
    <property type="molecule type" value="Genomic_DNA"/>
</dbReference>
<evidence type="ECO:0000313" key="2">
    <source>
        <dbReference type="Proteomes" id="UP001139095"/>
    </source>
</evidence>
<reference evidence="1" key="1">
    <citation type="submission" date="2021-10" db="EMBL/GenBank/DDBJ databases">
        <title>Marinomonas pontica sp. nov., isolated from the Black Sea.</title>
        <authorList>
            <person name="Zhao L.-H."/>
            <person name="Xue J.-H."/>
        </authorList>
    </citation>
    <scope>NUCLEOTIDE SEQUENCE</scope>
    <source>
        <strain evidence="1">E8</strain>
    </source>
</reference>
<keyword evidence="2" id="KW-1185">Reference proteome</keyword>
<sequence length="67" mass="7545">MIGWSRSQIKSARLSHITDLIACSLEKVSLQDIAQIPVSHQHIVVEKIESLQDELKQLMVNQTGVIH</sequence>
<accession>A0A9X1IQU2</accession>
<name>A0A9X1IQU2_9GAMM</name>
<evidence type="ECO:0000313" key="1">
    <source>
        <dbReference type="EMBL" id="MCB5162526.1"/>
    </source>
</evidence>
<dbReference type="RefSeq" id="WP_226754876.1">
    <property type="nucleotide sequence ID" value="NZ_JAJATW010000018.1"/>
</dbReference>
<dbReference type="Proteomes" id="UP001139095">
    <property type="component" value="Unassembled WGS sequence"/>
</dbReference>
<organism evidence="1 2">
    <name type="scientific">Marinomonas algarum</name>
    <dbReference type="NCBI Taxonomy" id="2883105"/>
    <lineage>
        <taxon>Bacteria</taxon>
        <taxon>Pseudomonadati</taxon>
        <taxon>Pseudomonadota</taxon>
        <taxon>Gammaproteobacteria</taxon>
        <taxon>Oceanospirillales</taxon>
        <taxon>Oceanospirillaceae</taxon>
        <taxon>Marinomonas</taxon>
    </lineage>
</organism>
<proteinExistence type="predicted"/>
<dbReference type="AlphaFoldDB" id="A0A9X1IQU2"/>
<protein>
    <submittedName>
        <fullName evidence="1">Uncharacterized protein</fullName>
    </submittedName>
</protein>
<comment type="caution">
    <text evidence="1">The sequence shown here is derived from an EMBL/GenBank/DDBJ whole genome shotgun (WGS) entry which is preliminary data.</text>
</comment>
<gene>
    <name evidence="1" type="ORF">LG368_11535</name>
</gene>